<dbReference type="Proteomes" id="UP000215595">
    <property type="component" value="Unassembled WGS sequence"/>
</dbReference>
<evidence type="ECO:0000313" key="5">
    <source>
        <dbReference type="EMBL" id="OYX32030.1"/>
    </source>
</evidence>
<gene>
    <name evidence="5" type="ORF">B7Z01_11810</name>
</gene>
<protein>
    <recommendedName>
        <fullName evidence="4">GH84 domain-containing protein</fullName>
    </recommendedName>
</protein>
<proteinExistence type="inferred from homology"/>
<evidence type="ECO:0000313" key="6">
    <source>
        <dbReference type="Proteomes" id="UP000215595"/>
    </source>
</evidence>
<sequence length="354" mass="39128">MIPELGIIEGYFGRMWSWPDRAFVLRTLAAAGYGFFHYAPKGEARLRRGWRDPFDDAALHELAAFARLCRALGVRFGIGLTPYEAHLDSGPTARRALKAKLSQLRDLGLEDLVILFDDMRGDLPDLAARQADIVSTCLVEAVAERHFVVPSYYSDDPILDRVFGARPAHYLRDLGRGLASTVSVYWTGEAVCSKTYDIVHLDRVSSELERPVSLWDNYPVNDGPRMSAYLHLRGFPRTHADLAGRVRHHAINPMLQPRLGLIAALTLPIVYRAGQAHAEAEALRDAAVQVLGESLADRLLADLPLLQHAGRSGAGLDLSRLIDRYGGLDHPAALEIVDWACGGYAMGDELVRTQ</sequence>
<dbReference type="SUPFAM" id="SSF51445">
    <property type="entry name" value="(Trans)glycosidases"/>
    <property type="match status" value="1"/>
</dbReference>
<organism evidence="5 6">
    <name type="scientific">Brevundimonas subvibrioides</name>
    <dbReference type="NCBI Taxonomy" id="74313"/>
    <lineage>
        <taxon>Bacteria</taxon>
        <taxon>Pseudomonadati</taxon>
        <taxon>Pseudomonadota</taxon>
        <taxon>Alphaproteobacteria</taxon>
        <taxon>Caulobacterales</taxon>
        <taxon>Caulobacteraceae</taxon>
        <taxon>Brevundimonas</taxon>
    </lineage>
</organism>
<dbReference type="GO" id="GO:1901135">
    <property type="term" value="P:carbohydrate derivative metabolic process"/>
    <property type="evidence" value="ECO:0007669"/>
    <property type="project" value="UniProtKB-ARBA"/>
</dbReference>
<comment type="similarity">
    <text evidence="3">Belongs to the glycosyl hydrolase 84 family.</text>
</comment>
<dbReference type="GO" id="GO:0015929">
    <property type="term" value="F:hexosaminidase activity"/>
    <property type="evidence" value="ECO:0007669"/>
    <property type="project" value="UniProtKB-ARBA"/>
</dbReference>
<reference evidence="5 6" key="1">
    <citation type="submission" date="2017-03" db="EMBL/GenBank/DDBJ databases">
        <title>Lifting the veil on microbial sulfur biogeochemistry in mining wastewaters.</title>
        <authorList>
            <person name="Kantor R.S."/>
            <person name="Colenbrander Nelson T."/>
            <person name="Marshall S."/>
            <person name="Bennett D."/>
            <person name="Apte S."/>
            <person name="Camacho D."/>
            <person name="Thomas B.C."/>
            <person name="Warren L.A."/>
            <person name="Banfield J.F."/>
        </authorList>
    </citation>
    <scope>NUCLEOTIDE SEQUENCE [LARGE SCALE GENOMIC DNA]</scope>
    <source>
        <strain evidence="5">32-69-9</strain>
    </source>
</reference>
<feature type="active site" description="Proton donor" evidence="3">
    <location>
        <position position="118"/>
    </location>
</feature>
<keyword evidence="1 3" id="KW-0378">Hydrolase</keyword>
<dbReference type="PANTHER" id="PTHR13170">
    <property type="entry name" value="O-GLCNACASE"/>
    <property type="match status" value="1"/>
</dbReference>
<dbReference type="InterPro" id="IPR017853">
    <property type="entry name" value="GH"/>
</dbReference>
<dbReference type="PANTHER" id="PTHR13170:SF16">
    <property type="entry name" value="PROTEIN O-GLCNACASE"/>
    <property type="match status" value="1"/>
</dbReference>
<evidence type="ECO:0000256" key="2">
    <source>
        <dbReference type="ARBA" id="ARBA00023295"/>
    </source>
</evidence>
<dbReference type="InterPro" id="IPR051822">
    <property type="entry name" value="Glycosyl_Hydrolase_84"/>
</dbReference>
<dbReference type="InterPro" id="IPR011496">
    <property type="entry name" value="O-GlcNAcase_cat"/>
</dbReference>
<accession>A0A258FHH9</accession>
<dbReference type="AlphaFoldDB" id="A0A258FHH9"/>
<evidence type="ECO:0000259" key="4">
    <source>
        <dbReference type="PROSITE" id="PS52009"/>
    </source>
</evidence>
<dbReference type="EMBL" id="NCEB01000026">
    <property type="protein sequence ID" value="OYX32030.1"/>
    <property type="molecule type" value="Genomic_DNA"/>
</dbReference>
<feature type="domain" description="GH84" evidence="4">
    <location>
        <begin position="3"/>
        <end position="275"/>
    </location>
</feature>
<dbReference type="PROSITE" id="PS52009">
    <property type="entry name" value="GH84"/>
    <property type="match status" value="1"/>
</dbReference>
<evidence type="ECO:0000256" key="1">
    <source>
        <dbReference type="ARBA" id="ARBA00022801"/>
    </source>
</evidence>
<dbReference type="Pfam" id="PF07555">
    <property type="entry name" value="NAGidase"/>
    <property type="match status" value="1"/>
</dbReference>
<name>A0A258FHH9_9CAUL</name>
<keyword evidence="2 3" id="KW-0326">Glycosidase</keyword>
<comment type="caution">
    <text evidence="5">The sequence shown here is derived from an EMBL/GenBank/DDBJ whole genome shotgun (WGS) entry which is preliminary data.</text>
</comment>
<dbReference type="Gene3D" id="3.20.20.80">
    <property type="entry name" value="Glycosidases"/>
    <property type="match status" value="1"/>
</dbReference>
<evidence type="ECO:0000256" key="3">
    <source>
        <dbReference type="PROSITE-ProRule" id="PRU01353"/>
    </source>
</evidence>